<evidence type="ECO:0000256" key="3">
    <source>
        <dbReference type="PROSITE-ProRule" id="PRU00023"/>
    </source>
</evidence>
<evidence type="ECO:0000256" key="2">
    <source>
        <dbReference type="ARBA" id="ARBA00023043"/>
    </source>
</evidence>
<keyword evidence="5" id="KW-1185">Reference proteome</keyword>
<dbReference type="Pfam" id="PF00023">
    <property type="entry name" value="Ank"/>
    <property type="match status" value="1"/>
</dbReference>
<dbReference type="PANTHER" id="PTHR24173:SF74">
    <property type="entry name" value="ANKYRIN REPEAT DOMAIN-CONTAINING PROTEIN 16"/>
    <property type="match status" value="1"/>
</dbReference>
<proteinExistence type="predicted"/>
<dbReference type="AlphaFoldDB" id="A0A9W7ASI9"/>
<dbReference type="SUPFAM" id="SSF48403">
    <property type="entry name" value="Ankyrin repeat"/>
    <property type="match status" value="1"/>
</dbReference>
<organism evidence="4 5">
    <name type="scientific">Triparma strigata</name>
    <dbReference type="NCBI Taxonomy" id="1606541"/>
    <lineage>
        <taxon>Eukaryota</taxon>
        <taxon>Sar</taxon>
        <taxon>Stramenopiles</taxon>
        <taxon>Ochrophyta</taxon>
        <taxon>Bolidophyceae</taxon>
        <taxon>Parmales</taxon>
        <taxon>Triparmaceae</taxon>
        <taxon>Triparma</taxon>
    </lineage>
</organism>
<dbReference type="SMART" id="SM00248">
    <property type="entry name" value="ANK"/>
    <property type="match status" value="3"/>
</dbReference>
<reference evidence="5" key="1">
    <citation type="journal article" date="2023" name="Commun. Biol.">
        <title>Genome analysis of Parmales, the sister group of diatoms, reveals the evolutionary specialization of diatoms from phago-mixotrophs to photoautotrophs.</title>
        <authorList>
            <person name="Ban H."/>
            <person name="Sato S."/>
            <person name="Yoshikawa S."/>
            <person name="Yamada K."/>
            <person name="Nakamura Y."/>
            <person name="Ichinomiya M."/>
            <person name="Sato N."/>
            <person name="Blanc-Mathieu R."/>
            <person name="Endo H."/>
            <person name="Kuwata A."/>
            <person name="Ogata H."/>
        </authorList>
    </citation>
    <scope>NUCLEOTIDE SEQUENCE [LARGE SCALE GENOMIC DNA]</scope>
    <source>
        <strain evidence="5">NIES 3701</strain>
    </source>
</reference>
<keyword evidence="1" id="KW-0677">Repeat</keyword>
<dbReference type="Proteomes" id="UP001165085">
    <property type="component" value="Unassembled WGS sequence"/>
</dbReference>
<sequence>MYSYITSISPYKHLKGNKRQGKTPLHYAARYGRLEMCEFLKEQFGKVKSNDGTTAVMMACFGGSVECAECLWYDGCLDETNDYGCSLLHFAGLSKDVSIVRWLDSRPNVDWCKRQKGGHSSIDKAAIQGWREGIEVMWKGEEIDLTKTWKGGEEGRKWLVEKGLIVDDKDKDDKR</sequence>
<dbReference type="PROSITE" id="PS50297">
    <property type="entry name" value="ANK_REP_REGION"/>
    <property type="match status" value="1"/>
</dbReference>
<comment type="caution">
    <text evidence="4">The sequence shown here is derived from an EMBL/GenBank/DDBJ whole genome shotgun (WGS) entry which is preliminary data.</text>
</comment>
<dbReference type="EMBL" id="BRXY01000202">
    <property type="protein sequence ID" value="GMH76964.1"/>
    <property type="molecule type" value="Genomic_DNA"/>
</dbReference>
<protein>
    <recommendedName>
        <fullName evidence="6">Ankyrin repeat protein</fullName>
    </recommendedName>
</protein>
<dbReference type="Gene3D" id="1.25.40.20">
    <property type="entry name" value="Ankyrin repeat-containing domain"/>
    <property type="match status" value="1"/>
</dbReference>
<feature type="repeat" description="ANK" evidence="3">
    <location>
        <begin position="20"/>
        <end position="52"/>
    </location>
</feature>
<dbReference type="OrthoDB" id="20872at2759"/>
<evidence type="ECO:0000313" key="4">
    <source>
        <dbReference type="EMBL" id="GMH76964.1"/>
    </source>
</evidence>
<evidence type="ECO:0000256" key="1">
    <source>
        <dbReference type="ARBA" id="ARBA00022737"/>
    </source>
</evidence>
<evidence type="ECO:0008006" key="6">
    <source>
        <dbReference type="Google" id="ProtNLM"/>
    </source>
</evidence>
<name>A0A9W7ASI9_9STRA</name>
<evidence type="ECO:0000313" key="5">
    <source>
        <dbReference type="Proteomes" id="UP001165085"/>
    </source>
</evidence>
<keyword evidence="2 3" id="KW-0040">ANK repeat</keyword>
<gene>
    <name evidence="4" type="ORF">TrST_g2734</name>
</gene>
<dbReference type="InterPro" id="IPR002110">
    <property type="entry name" value="Ankyrin_rpt"/>
</dbReference>
<dbReference type="PROSITE" id="PS50088">
    <property type="entry name" value="ANK_REPEAT"/>
    <property type="match status" value="1"/>
</dbReference>
<dbReference type="PANTHER" id="PTHR24173">
    <property type="entry name" value="ANKYRIN REPEAT CONTAINING"/>
    <property type="match status" value="1"/>
</dbReference>
<dbReference type="Pfam" id="PF12796">
    <property type="entry name" value="Ank_2"/>
    <property type="match status" value="1"/>
</dbReference>
<accession>A0A9W7ASI9</accession>
<dbReference type="InterPro" id="IPR036770">
    <property type="entry name" value="Ankyrin_rpt-contain_sf"/>
</dbReference>